<dbReference type="Pfam" id="PF01302">
    <property type="entry name" value="CAP_GLY"/>
    <property type="match status" value="1"/>
</dbReference>
<dbReference type="InterPro" id="IPR027417">
    <property type="entry name" value="P-loop_NTPase"/>
</dbReference>
<dbReference type="InterPro" id="IPR000938">
    <property type="entry name" value="CAP-Gly_domain"/>
</dbReference>
<dbReference type="InterPro" id="IPR022140">
    <property type="entry name" value="Kinesin-like_KIF1-typ"/>
</dbReference>
<dbReference type="PANTHER" id="PTHR47117">
    <property type="entry name" value="STAR-RELATED LIPID TRANSFER PROTEIN 9"/>
    <property type="match status" value="1"/>
</dbReference>
<dbReference type="GeneTree" id="ENSGT00940000155500"/>
<dbReference type="GO" id="GO:0008017">
    <property type="term" value="F:microtubule binding"/>
    <property type="evidence" value="ECO:0007669"/>
    <property type="project" value="InterPro"/>
</dbReference>
<dbReference type="InterPro" id="IPR008984">
    <property type="entry name" value="SMAD_FHA_dom_sf"/>
</dbReference>
<evidence type="ECO:0000256" key="3">
    <source>
        <dbReference type="ARBA" id="ARBA00022701"/>
    </source>
</evidence>
<dbReference type="SUPFAM" id="SSF49879">
    <property type="entry name" value="SMAD/FHA domain"/>
    <property type="match status" value="1"/>
</dbReference>
<evidence type="ECO:0000313" key="14">
    <source>
        <dbReference type="Ensembl" id="ENSSTUP00000019115.1"/>
    </source>
</evidence>
<feature type="region of interest" description="Disordered" evidence="11">
    <location>
        <begin position="1426"/>
        <end position="1471"/>
    </location>
</feature>
<dbReference type="PROSITE" id="PS00845">
    <property type="entry name" value="CAP_GLY_1"/>
    <property type="match status" value="1"/>
</dbReference>
<accession>A0A673X4J4</accession>
<keyword evidence="2" id="KW-0963">Cytoplasm</keyword>
<keyword evidence="15" id="KW-1185">Reference proteome</keyword>
<dbReference type="PROSITE" id="PS50067">
    <property type="entry name" value="KINESIN_MOTOR_2"/>
    <property type="match status" value="1"/>
</dbReference>
<name>A0A673X4J4_SALTR</name>
<evidence type="ECO:0000256" key="8">
    <source>
        <dbReference type="ARBA" id="ARBA00023212"/>
    </source>
</evidence>
<dbReference type="Ensembl" id="ENSSTUT00000020106.1">
    <property type="protein sequence ID" value="ENSSTUP00000019115.1"/>
    <property type="gene ID" value="ENSSTUG00000006625.1"/>
</dbReference>
<dbReference type="Proteomes" id="UP000472277">
    <property type="component" value="Chromosome 1"/>
</dbReference>
<comment type="similarity">
    <text evidence="9">Belongs to the TRAFAC class myosin-kinesin ATPase superfamily. Kinesin family.</text>
</comment>
<sequence>LCRYRTRFTVDIDTFVPVSSSSIFTREHKVFGPYVDGLSRLAVDIECLMSEGNKSRTVAATNMNEESSRSHAVFNIILTHTVTDLGSGTSGEKVSKLSLVDLAGSERAAKTGATGERMKEGSNINKSLSTLGLVISALADQGAGKNKTKFVPYRDSVLTWLTQGTLGGNSRTAMVATVSPAADTMTRRCPRCAMLTGLRASSTTPSSTKTPMHRIIRELREEVEKLRDQLTEAESMKAPDLKERLEESEKLIQEMTVTWEQKLRKTEAVAQERQKQLESLGISLQSSGIRVVDDKCFLVNLNADPALNELLVYYLKEHTRVGSADSQDIQLCGMAINPEHCVINITAETGVVLRPHRSSRTCVNGSSVTNPVQLHHGDRILWGNNHFFRINLPRHLVHAGGEDEAGSVMKNCLSTDHLEVDFDTVSNVSSEVSFGYEFAQTEVMMKGMGSNDPMQSVLQTLERQHEEEKRTALERQRQMYEQELQQLRKRLPPAEKHTLLLQASIASSPCAQTRMRRWSEDREAMMTRSLRKLRQQIVRANLLVQEAGFIAEELNKRTEYLVTLQIPAANLNANRKRDAVLSEPAVQVRRKGKGKQIWALEKMENRLVDMRELYQEWKDYDEDNPVMRSYFKRADPFFDEQENHSLIGVANVFLACLFYDVKLQYAVPIINQKGEVAGRLHVEVWRGNDGLEKVETSQTSPDGETQERKMECVVRILQATGLPRHLCEFVFCQYHFWGQDEPVFIAPEVERPPPSATSRDPLCTVLFDSSKELEVCVSEEFVEFVAEGAVAIEVFGHKQVNHRRNLALWDLGVIQAKTRTLRERWSEVTRRLDLWVQVLELNDAGEFTPVEVLPPKDVGTGGIFQLKQGQSRRLQVEVRSVPDSGTMPLIATNIVSVSIGNVEVREACPWDEDVDSYQEGDLERLRDQWLTTLTKRQQYLDQHLQKMVQKPDKSEDDVEREAQLLEWRLTLTEERNAVLVPSTGSGIPGAPAERVPVPGMEAHIPVLFLDLSADDFQDNLSAPLAGGLDAMLNQEDEDAFFDLHIVKHYDGEVGAEASWDSTVHNCPQLSRSVSPGLRVYLIVRVVVQLSHPANMHLVLRKRICVNLAGRQGWSQSLLKIMSHRSTIPGCGVTFEIVSNIPGHVQGPEDREMLARLAASVDVQDVHSADSEAAIEKYLRSVLAVENILTLDRLRQEVAVKEKLSVKAKSPSRALSSPNVNRVRIYITRSPYPSLITQTHNILPALVPPVPKLLKSLFPTREEKRDLTHVPQQVNLPRIVVQSASIEEDLDTKLSRHLVSYLIIEDPAPSPVSEASSGYMSTSVSTATLSEAYLICGDLTLSANLNPDGCEATHKSTPQADRTDIDTLRAESSLPLEPHGTSVEPLLISEPYESSGESEEMTPPESLTHKFTQEYYRLLPSEVSIQPESLKQSTQEQSVVSNESEPPIQPVKSVQEQLTQSSQDKSTEKLSVVLDQSESPVHIKDPLAPTYKLAPADQPEPALTYKDESQARNSGLSADLSLPLEILSDSDEGVTDTATKVPDWLKEGEFVTVGTNKSGTVRYVGPTDFADGTWVGVELDLPAGKNDGSVGGKHYFHCNPGYGVLVRPDRVSRGGVGGGAKEKRRQQQKRRSANLSGSSPNLAALTALAKGEGAGAGRKGDNRKSWNS</sequence>
<dbReference type="GO" id="GO:0005874">
    <property type="term" value="C:microtubule"/>
    <property type="evidence" value="ECO:0007669"/>
    <property type="project" value="UniProtKB-KW"/>
</dbReference>
<evidence type="ECO:0000259" key="12">
    <source>
        <dbReference type="PROSITE" id="PS50067"/>
    </source>
</evidence>
<evidence type="ECO:0000256" key="5">
    <source>
        <dbReference type="ARBA" id="ARBA00022840"/>
    </source>
</evidence>
<protein>
    <submittedName>
        <fullName evidence="14">Kinesin family member 13B</fullName>
    </submittedName>
</protein>
<feature type="coiled-coil region" evidence="10">
    <location>
        <begin position="458"/>
        <end position="490"/>
    </location>
</feature>
<dbReference type="Pfam" id="PF16183">
    <property type="entry name" value="Kinesin_assoc"/>
    <property type="match status" value="1"/>
</dbReference>
<dbReference type="Gene3D" id="6.10.250.2520">
    <property type="match status" value="1"/>
</dbReference>
<feature type="domain" description="CAP-Gly" evidence="13">
    <location>
        <begin position="1564"/>
        <end position="1606"/>
    </location>
</feature>
<dbReference type="GO" id="GO:0005524">
    <property type="term" value="F:ATP binding"/>
    <property type="evidence" value="ECO:0007669"/>
    <property type="project" value="UniProtKB-KW"/>
</dbReference>
<dbReference type="InterPro" id="IPR032405">
    <property type="entry name" value="Kinesin_assoc"/>
</dbReference>
<dbReference type="InterPro" id="IPR036859">
    <property type="entry name" value="CAP-Gly_dom_sf"/>
</dbReference>
<reference evidence="14" key="3">
    <citation type="submission" date="2025-09" db="UniProtKB">
        <authorList>
            <consortium name="Ensembl"/>
        </authorList>
    </citation>
    <scope>IDENTIFICATION</scope>
</reference>
<evidence type="ECO:0000256" key="4">
    <source>
        <dbReference type="ARBA" id="ARBA00022741"/>
    </source>
</evidence>
<feature type="domain" description="Kinesin motor" evidence="12">
    <location>
        <begin position="48"/>
        <end position="203"/>
    </location>
</feature>
<dbReference type="Gene3D" id="3.40.850.10">
    <property type="entry name" value="Kinesin motor domain"/>
    <property type="match status" value="1"/>
</dbReference>
<evidence type="ECO:0000256" key="6">
    <source>
        <dbReference type="ARBA" id="ARBA00023054"/>
    </source>
</evidence>
<dbReference type="GO" id="GO:0003777">
    <property type="term" value="F:microtubule motor activity"/>
    <property type="evidence" value="ECO:0007669"/>
    <property type="project" value="InterPro"/>
</dbReference>
<dbReference type="Pfam" id="PF00225">
    <property type="entry name" value="Kinesin"/>
    <property type="match status" value="1"/>
</dbReference>
<dbReference type="SUPFAM" id="SSF74924">
    <property type="entry name" value="Cap-Gly domain"/>
    <property type="match status" value="1"/>
</dbReference>
<evidence type="ECO:0000256" key="9">
    <source>
        <dbReference type="PROSITE-ProRule" id="PRU00283"/>
    </source>
</evidence>
<dbReference type="PROSITE" id="PS50245">
    <property type="entry name" value="CAP_GLY_2"/>
    <property type="match status" value="1"/>
</dbReference>
<dbReference type="PROSITE" id="PS00411">
    <property type="entry name" value="KINESIN_MOTOR_1"/>
    <property type="match status" value="1"/>
</dbReference>
<dbReference type="FunFam" id="2.30.30.190:FF:000009">
    <property type="entry name" value="Kinesin family member 13B"/>
    <property type="match status" value="1"/>
</dbReference>
<reference evidence="14" key="2">
    <citation type="submission" date="2025-08" db="UniProtKB">
        <authorList>
            <consortium name="Ensembl"/>
        </authorList>
    </citation>
    <scope>IDENTIFICATION</scope>
</reference>
<dbReference type="PRINTS" id="PR00380">
    <property type="entry name" value="KINESINHEAVY"/>
</dbReference>
<evidence type="ECO:0000256" key="7">
    <source>
        <dbReference type="ARBA" id="ARBA00023175"/>
    </source>
</evidence>
<proteinExistence type="inferred from homology"/>
<feature type="compositionally biased region" description="Low complexity" evidence="11">
    <location>
        <begin position="1641"/>
        <end position="1650"/>
    </location>
</feature>
<keyword evidence="7" id="KW-0505">Motor protein</keyword>
<reference evidence="14" key="1">
    <citation type="submission" date="2021-04" db="EMBL/GenBank/DDBJ databases">
        <authorList>
            <consortium name="Wellcome Sanger Institute Data Sharing"/>
        </authorList>
    </citation>
    <scope>NUCLEOTIDE SEQUENCE [LARGE SCALE GENOMIC DNA]</scope>
</reference>
<comment type="subcellular location">
    <subcellularLocation>
        <location evidence="1">Cytoplasm</location>
        <location evidence="1">Cytoskeleton</location>
    </subcellularLocation>
</comment>
<dbReference type="SMART" id="SM01052">
    <property type="entry name" value="CAP_GLY"/>
    <property type="match status" value="1"/>
</dbReference>
<evidence type="ECO:0000259" key="13">
    <source>
        <dbReference type="PROSITE" id="PS50245"/>
    </source>
</evidence>
<feature type="coiled-coil region" evidence="10">
    <location>
        <begin position="216"/>
        <end position="258"/>
    </location>
</feature>
<evidence type="ECO:0000256" key="11">
    <source>
        <dbReference type="SAM" id="MobiDB-lite"/>
    </source>
</evidence>
<dbReference type="InterPro" id="IPR036961">
    <property type="entry name" value="Kinesin_motor_dom_sf"/>
</dbReference>
<evidence type="ECO:0000256" key="2">
    <source>
        <dbReference type="ARBA" id="ARBA00022490"/>
    </source>
</evidence>
<comment type="caution">
    <text evidence="9">Lacks conserved residue(s) required for the propagation of feature annotation.</text>
</comment>
<evidence type="ECO:0000313" key="15">
    <source>
        <dbReference type="Proteomes" id="UP000472277"/>
    </source>
</evidence>
<dbReference type="SUPFAM" id="SSF52540">
    <property type="entry name" value="P-loop containing nucleoside triphosphate hydrolases"/>
    <property type="match status" value="1"/>
</dbReference>
<dbReference type="FunFam" id="2.60.200.20:FF:000002">
    <property type="entry name" value="Kinesin family member 13A"/>
    <property type="match status" value="1"/>
</dbReference>
<dbReference type="Gene3D" id="2.60.200.20">
    <property type="match status" value="1"/>
</dbReference>
<feature type="compositionally biased region" description="Polar residues" evidence="11">
    <location>
        <begin position="1426"/>
        <end position="1443"/>
    </location>
</feature>
<dbReference type="SMART" id="SM00129">
    <property type="entry name" value="KISc"/>
    <property type="match status" value="1"/>
</dbReference>
<dbReference type="Gene3D" id="2.30.30.190">
    <property type="entry name" value="CAP Gly-rich-like domain"/>
    <property type="match status" value="1"/>
</dbReference>
<dbReference type="InterPro" id="IPR000253">
    <property type="entry name" value="FHA_dom"/>
</dbReference>
<feature type="compositionally biased region" description="Basic residues" evidence="11">
    <location>
        <begin position="1621"/>
        <end position="1631"/>
    </location>
</feature>
<feature type="compositionally biased region" description="Polar residues" evidence="11">
    <location>
        <begin position="1451"/>
        <end position="1463"/>
    </location>
</feature>
<evidence type="ECO:0000256" key="10">
    <source>
        <dbReference type="SAM" id="Coils"/>
    </source>
</evidence>
<feature type="compositionally biased region" description="Basic and acidic residues" evidence="11">
    <location>
        <begin position="1657"/>
        <end position="1667"/>
    </location>
</feature>
<gene>
    <name evidence="14" type="primary">KIF13B</name>
</gene>
<keyword evidence="6 10" id="KW-0175">Coiled coil</keyword>
<organism evidence="14 15">
    <name type="scientific">Salmo trutta</name>
    <name type="common">Brown trout</name>
    <dbReference type="NCBI Taxonomy" id="8032"/>
    <lineage>
        <taxon>Eukaryota</taxon>
        <taxon>Metazoa</taxon>
        <taxon>Chordata</taxon>
        <taxon>Craniata</taxon>
        <taxon>Vertebrata</taxon>
        <taxon>Euteleostomi</taxon>
        <taxon>Actinopterygii</taxon>
        <taxon>Neopterygii</taxon>
        <taxon>Teleostei</taxon>
        <taxon>Protacanthopterygii</taxon>
        <taxon>Salmoniformes</taxon>
        <taxon>Salmonidae</taxon>
        <taxon>Salmoninae</taxon>
        <taxon>Salmo</taxon>
    </lineage>
</organism>
<dbReference type="Pfam" id="PF12423">
    <property type="entry name" value="KIF1B"/>
    <property type="match status" value="1"/>
</dbReference>
<keyword evidence="3" id="KW-0493">Microtubule</keyword>
<dbReference type="InterPro" id="IPR001752">
    <property type="entry name" value="Kinesin_motor_dom"/>
</dbReference>
<keyword evidence="5" id="KW-0067">ATP-binding</keyword>
<evidence type="ECO:0000256" key="1">
    <source>
        <dbReference type="ARBA" id="ARBA00004245"/>
    </source>
</evidence>
<dbReference type="Pfam" id="PF00498">
    <property type="entry name" value="FHA"/>
    <property type="match status" value="1"/>
</dbReference>
<keyword evidence="4" id="KW-0547">Nucleotide-binding</keyword>
<keyword evidence="8" id="KW-0206">Cytoskeleton</keyword>
<feature type="region of interest" description="Disordered" evidence="11">
    <location>
        <begin position="1607"/>
        <end position="1667"/>
    </location>
</feature>
<dbReference type="GO" id="GO:0007018">
    <property type="term" value="P:microtubule-based movement"/>
    <property type="evidence" value="ECO:0007669"/>
    <property type="project" value="InterPro"/>
</dbReference>
<dbReference type="InterPro" id="IPR019821">
    <property type="entry name" value="Kinesin_motor_CS"/>
</dbReference>